<protein>
    <submittedName>
        <fullName evidence="1">Uncharacterized protein</fullName>
    </submittedName>
</protein>
<proteinExistence type="predicted"/>
<dbReference type="Proteomes" id="UP000261420">
    <property type="component" value="Unplaced"/>
</dbReference>
<reference evidence="1" key="2">
    <citation type="submission" date="2025-09" db="UniProtKB">
        <authorList>
            <consortium name="Ensembl"/>
        </authorList>
    </citation>
    <scope>IDENTIFICATION</scope>
</reference>
<reference evidence="1" key="1">
    <citation type="submission" date="2025-08" db="UniProtKB">
        <authorList>
            <consortium name="Ensembl"/>
        </authorList>
    </citation>
    <scope>IDENTIFICATION</scope>
</reference>
<name>A0A3B4TED6_SERDU</name>
<dbReference type="AlphaFoldDB" id="A0A3B4TED6"/>
<organism evidence="1 2">
    <name type="scientific">Seriola dumerili</name>
    <name type="common">Greater amberjack</name>
    <name type="synonym">Caranx dumerili</name>
    <dbReference type="NCBI Taxonomy" id="41447"/>
    <lineage>
        <taxon>Eukaryota</taxon>
        <taxon>Metazoa</taxon>
        <taxon>Chordata</taxon>
        <taxon>Craniata</taxon>
        <taxon>Vertebrata</taxon>
        <taxon>Euteleostomi</taxon>
        <taxon>Actinopterygii</taxon>
        <taxon>Neopterygii</taxon>
        <taxon>Teleostei</taxon>
        <taxon>Neoteleostei</taxon>
        <taxon>Acanthomorphata</taxon>
        <taxon>Carangaria</taxon>
        <taxon>Carangiformes</taxon>
        <taxon>Carangidae</taxon>
        <taxon>Seriola</taxon>
    </lineage>
</organism>
<keyword evidence="2" id="KW-1185">Reference proteome</keyword>
<accession>A0A3B4TED6</accession>
<sequence length="130" mass="13628">NNVWSWSSRPAVQIIGGDGIRSLGGVQRLLQPRLQPVDVFGCLGVLVQSFRLSLDAPGFVAVGTGLLEDGVVVGEPLGWCVLSGAVPRGGFVEIYVDCDVTGSVVIIEIAVLVVCGETVGDCQTPIDYRS</sequence>
<evidence type="ECO:0000313" key="2">
    <source>
        <dbReference type="Proteomes" id="UP000261420"/>
    </source>
</evidence>
<dbReference type="GeneTree" id="ENSGT00940000176048"/>
<dbReference type="Ensembl" id="ENSSDUT00000004485.1">
    <property type="protein sequence ID" value="ENSSDUP00000004390.1"/>
    <property type="gene ID" value="ENSSDUG00000003270.1"/>
</dbReference>
<evidence type="ECO:0000313" key="1">
    <source>
        <dbReference type="Ensembl" id="ENSSDUP00000004390.1"/>
    </source>
</evidence>